<gene>
    <name evidence="2" type="ORF">RY831_17115</name>
</gene>
<feature type="domain" description="DSBA-like thioredoxin" evidence="1">
    <location>
        <begin position="9"/>
        <end position="203"/>
    </location>
</feature>
<evidence type="ECO:0000313" key="3">
    <source>
        <dbReference type="Proteomes" id="UP001352263"/>
    </source>
</evidence>
<proteinExistence type="predicted"/>
<accession>A0ABU6JB63</accession>
<dbReference type="Gene3D" id="1.10.472.60">
    <property type="entry name" value="putative protein disulfide isomerase domain"/>
    <property type="match status" value="1"/>
</dbReference>
<dbReference type="InterPro" id="IPR001853">
    <property type="entry name" value="DSBA-like_thioredoxin_dom"/>
</dbReference>
<keyword evidence="3" id="KW-1185">Reference proteome</keyword>
<evidence type="ECO:0000313" key="2">
    <source>
        <dbReference type="EMBL" id="MEC4720889.1"/>
    </source>
</evidence>
<dbReference type="Proteomes" id="UP001352263">
    <property type="component" value="Unassembled WGS sequence"/>
</dbReference>
<dbReference type="SUPFAM" id="SSF52833">
    <property type="entry name" value="Thioredoxin-like"/>
    <property type="match status" value="1"/>
</dbReference>
<organism evidence="2 3">
    <name type="scientific">Noviherbaspirillum album</name>
    <dbReference type="NCBI Taxonomy" id="3080276"/>
    <lineage>
        <taxon>Bacteria</taxon>
        <taxon>Pseudomonadati</taxon>
        <taxon>Pseudomonadota</taxon>
        <taxon>Betaproteobacteria</taxon>
        <taxon>Burkholderiales</taxon>
        <taxon>Oxalobacteraceae</taxon>
        <taxon>Noviherbaspirillum</taxon>
    </lineage>
</organism>
<dbReference type="EMBL" id="JAWIIV010000014">
    <property type="protein sequence ID" value="MEC4720889.1"/>
    <property type="molecule type" value="Genomic_DNA"/>
</dbReference>
<name>A0ABU6JB63_9BURK</name>
<dbReference type="RefSeq" id="WP_326507602.1">
    <property type="nucleotide sequence ID" value="NZ_JAWIIV010000014.1"/>
</dbReference>
<dbReference type="InterPro" id="IPR036249">
    <property type="entry name" value="Thioredoxin-like_sf"/>
</dbReference>
<dbReference type="PANTHER" id="PTHR13887:SF54">
    <property type="entry name" value="DSBA FAMILY PROTEIN"/>
    <property type="match status" value="1"/>
</dbReference>
<comment type="caution">
    <text evidence="2">The sequence shown here is derived from an EMBL/GenBank/DDBJ whole genome shotgun (WGS) entry which is preliminary data.</text>
</comment>
<sequence>MPSLIYIADPMCSWCYGFSAELTALLDGLPGLPVEIVVGGLRAYNTVPMDDVLKTKLQMHWQQVSERTGLSLAPTALDGENFIYNTEPACRAVVATRMLAPAACLKVFEAIQSAFYADGKDVTRTEILCDIAARAITSAGTPMDAETFLAAFKSEAAVMATYHDIEQAKRWQVAGFPTLVLEREGALDLVTSGYVTMPELVERMQALVDASTAETA</sequence>
<reference evidence="2 3" key="1">
    <citation type="submission" date="2023-10" db="EMBL/GenBank/DDBJ databases">
        <title>Noviherbaspirillum sp. CPCC 100848 genome assembly.</title>
        <authorList>
            <person name="Li X.Y."/>
            <person name="Fang X.M."/>
        </authorList>
    </citation>
    <scope>NUCLEOTIDE SEQUENCE [LARGE SCALE GENOMIC DNA]</scope>
    <source>
        <strain evidence="2 3">CPCC 100848</strain>
    </source>
</reference>
<dbReference type="Gene3D" id="3.40.30.10">
    <property type="entry name" value="Glutaredoxin"/>
    <property type="match status" value="1"/>
</dbReference>
<protein>
    <submittedName>
        <fullName evidence="2">DsbA family protein</fullName>
    </submittedName>
</protein>
<dbReference type="PANTHER" id="PTHR13887">
    <property type="entry name" value="GLUTATHIONE S-TRANSFERASE KAPPA"/>
    <property type="match status" value="1"/>
</dbReference>
<dbReference type="CDD" id="cd03025">
    <property type="entry name" value="DsbA_FrnE_like"/>
    <property type="match status" value="1"/>
</dbReference>
<evidence type="ECO:0000259" key="1">
    <source>
        <dbReference type="Pfam" id="PF01323"/>
    </source>
</evidence>
<dbReference type="Pfam" id="PF01323">
    <property type="entry name" value="DSBA"/>
    <property type="match status" value="1"/>
</dbReference>